<dbReference type="STRING" id="153971.AWC19_14460"/>
<reference evidence="1 2" key="1">
    <citation type="submission" date="2016-01" db="EMBL/GenBank/DDBJ databases">
        <title>The new phylogeny of the genus Mycobacterium.</title>
        <authorList>
            <person name="Tarcisio F."/>
            <person name="Conor M."/>
            <person name="Antonella G."/>
            <person name="Elisabetta G."/>
            <person name="Giulia F.S."/>
            <person name="Sara T."/>
            <person name="Anna F."/>
            <person name="Clotilde B."/>
            <person name="Roberto B."/>
            <person name="Veronica D.S."/>
            <person name="Fabio R."/>
            <person name="Monica P."/>
            <person name="Olivier J."/>
            <person name="Enrico T."/>
            <person name="Nicola S."/>
        </authorList>
    </citation>
    <scope>NUCLEOTIDE SEQUENCE [LARGE SCALE GENOMIC DNA]</scope>
    <source>
        <strain evidence="1 2">DSM 44572</strain>
    </source>
</reference>
<dbReference type="AlphaFoldDB" id="A0A1X1ZC78"/>
<sequence>MNLGSALYNFDPPVIASKRKHTNAFGRNHRGRAMTDHQQPADLEYLRCEVLDRIEAQPFDEWSPALLRALIAVFDLNGVTPAVPHGFRPYLVR</sequence>
<proteinExistence type="predicted"/>
<dbReference type="EMBL" id="LQPJ01000121">
    <property type="protein sequence ID" value="ORW20959.1"/>
    <property type="molecule type" value="Genomic_DNA"/>
</dbReference>
<comment type="caution">
    <text evidence="1">The sequence shown here is derived from an EMBL/GenBank/DDBJ whole genome shotgun (WGS) entry which is preliminary data.</text>
</comment>
<name>A0A1X1ZC78_9MYCO</name>
<accession>A0A1X1ZC78</accession>
<dbReference type="Proteomes" id="UP000193529">
    <property type="component" value="Unassembled WGS sequence"/>
</dbReference>
<keyword evidence="2" id="KW-1185">Reference proteome</keyword>
<organism evidence="1 2">
    <name type="scientific">Mycobacterium palustre</name>
    <dbReference type="NCBI Taxonomy" id="153971"/>
    <lineage>
        <taxon>Bacteria</taxon>
        <taxon>Bacillati</taxon>
        <taxon>Actinomycetota</taxon>
        <taxon>Actinomycetes</taxon>
        <taxon>Mycobacteriales</taxon>
        <taxon>Mycobacteriaceae</taxon>
        <taxon>Mycobacterium</taxon>
        <taxon>Mycobacterium simiae complex</taxon>
    </lineage>
</organism>
<evidence type="ECO:0000313" key="1">
    <source>
        <dbReference type="EMBL" id="ORW20959.1"/>
    </source>
</evidence>
<protein>
    <submittedName>
        <fullName evidence="1">Uncharacterized protein</fullName>
    </submittedName>
</protein>
<evidence type="ECO:0000313" key="2">
    <source>
        <dbReference type="Proteomes" id="UP000193529"/>
    </source>
</evidence>
<gene>
    <name evidence="1" type="ORF">AWC19_14460</name>
</gene>